<dbReference type="Pfam" id="PF01979">
    <property type="entry name" value="Amidohydro_1"/>
    <property type="match status" value="1"/>
</dbReference>
<dbReference type="PANTHER" id="PTHR43135">
    <property type="entry name" value="ALPHA-D-RIBOSE 1-METHYLPHOSPHONATE 5-TRIPHOSPHATE DIPHOSPHATASE"/>
    <property type="match status" value="1"/>
</dbReference>
<gene>
    <name evidence="3" type="ORF">B0T17DRAFT_620161</name>
</gene>
<evidence type="ECO:0000313" key="3">
    <source>
        <dbReference type="EMBL" id="KAK0615373.1"/>
    </source>
</evidence>
<name>A0AA39WH90_9PEZI</name>
<feature type="chain" id="PRO_5041357919" description="Amidohydrolase-related domain-containing protein" evidence="1">
    <location>
        <begin position="21"/>
        <end position="436"/>
    </location>
</feature>
<dbReference type="Gene3D" id="3.30.110.90">
    <property type="entry name" value="Amidohydrolase"/>
    <property type="match status" value="1"/>
</dbReference>
<dbReference type="AlphaFoldDB" id="A0AA39WH90"/>
<protein>
    <recommendedName>
        <fullName evidence="2">Amidohydrolase-related domain-containing protein</fullName>
    </recommendedName>
</protein>
<proteinExistence type="predicted"/>
<sequence>MRWLTAFLAAVVSFSHCAEACLGHLVETPNPHSTTLSSLKRSVANSTRSRTALHNVRVFDGQKISSPQTIFIDGDVIATNLTDVDTTIDAGGRILIPGLIDSHAHPVSIQALANLTSYGVTTAVNMACYNYTACDELRHHGLAGIASYISAGIPVISPGSQHSKTFALPDTFLLKSTDDPTAAVSYSFGNGSDFFKIVAEPNGPSQDMQNALVAAVHKLGKQAMTHAAYTHDWAQAAMSNTDGIQHIASNGPIGADVLATIANKNSRQFNTPTMNIFKEVFRNPALMQLLGRDPRANDSYAIVSQNVRAVHAAGIPILAGTDAIGAISPSISILFGASLHAELEYLVNDGGLTPAEALRAATSLPAKHHQGLEDRGVIAPGMRADLVLLNSDPLVNISYTRDIARVWVAGVEYSESTNNSSGTSDTPIKNWKVVLH</sequence>
<dbReference type="SUPFAM" id="SSF51556">
    <property type="entry name" value="Metallo-dependent hydrolases"/>
    <property type="match status" value="1"/>
</dbReference>
<organism evidence="3 4">
    <name type="scientific">Bombardia bombarda</name>
    <dbReference type="NCBI Taxonomy" id="252184"/>
    <lineage>
        <taxon>Eukaryota</taxon>
        <taxon>Fungi</taxon>
        <taxon>Dikarya</taxon>
        <taxon>Ascomycota</taxon>
        <taxon>Pezizomycotina</taxon>
        <taxon>Sordariomycetes</taxon>
        <taxon>Sordariomycetidae</taxon>
        <taxon>Sordariales</taxon>
        <taxon>Lasiosphaeriaceae</taxon>
        <taxon>Bombardia</taxon>
    </lineage>
</organism>
<dbReference type="Gene3D" id="1.20.58.520">
    <property type="entry name" value="Amidohydrolase"/>
    <property type="match status" value="1"/>
</dbReference>
<keyword evidence="1" id="KW-0732">Signal</keyword>
<feature type="domain" description="Amidohydrolase-related" evidence="2">
    <location>
        <begin position="94"/>
        <end position="410"/>
    </location>
</feature>
<accession>A0AA39WH90</accession>
<dbReference type="Gene3D" id="3.40.50.10910">
    <property type="entry name" value="Amidohydrolase"/>
    <property type="match status" value="1"/>
</dbReference>
<dbReference type="InterPro" id="IPR006680">
    <property type="entry name" value="Amidohydro-rel"/>
</dbReference>
<evidence type="ECO:0000313" key="4">
    <source>
        <dbReference type="Proteomes" id="UP001174934"/>
    </source>
</evidence>
<feature type="signal peptide" evidence="1">
    <location>
        <begin position="1"/>
        <end position="20"/>
    </location>
</feature>
<keyword evidence="4" id="KW-1185">Reference proteome</keyword>
<dbReference type="GO" id="GO:0016810">
    <property type="term" value="F:hydrolase activity, acting on carbon-nitrogen (but not peptide) bonds"/>
    <property type="evidence" value="ECO:0007669"/>
    <property type="project" value="InterPro"/>
</dbReference>
<comment type="caution">
    <text evidence="3">The sequence shown here is derived from an EMBL/GenBank/DDBJ whole genome shotgun (WGS) entry which is preliminary data.</text>
</comment>
<evidence type="ECO:0000256" key="1">
    <source>
        <dbReference type="SAM" id="SignalP"/>
    </source>
</evidence>
<dbReference type="InterPro" id="IPR032466">
    <property type="entry name" value="Metal_Hydrolase"/>
</dbReference>
<dbReference type="Gene3D" id="2.30.40.10">
    <property type="entry name" value="Urease, subunit C, domain 1"/>
    <property type="match status" value="1"/>
</dbReference>
<dbReference type="SUPFAM" id="SSF51338">
    <property type="entry name" value="Composite domain of metallo-dependent hydrolases"/>
    <property type="match status" value="1"/>
</dbReference>
<dbReference type="EMBL" id="JAULSR010000007">
    <property type="protein sequence ID" value="KAK0615373.1"/>
    <property type="molecule type" value="Genomic_DNA"/>
</dbReference>
<reference evidence="3" key="1">
    <citation type="submission" date="2023-06" db="EMBL/GenBank/DDBJ databases">
        <title>Genome-scale phylogeny and comparative genomics of the fungal order Sordariales.</title>
        <authorList>
            <consortium name="Lawrence Berkeley National Laboratory"/>
            <person name="Hensen N."/>
            <person name="Bonometti L."/>
            <person name="Westerberg I."/>
            <person name="Brannstrom I.O."/>
            <person name="Guillou S."/>
            <person name="Cros-Aarteil S."/>
            <person name="Calhoun S."/>
            <person name="Haridas S."/>
            <person name="Kuo A."/>
            <person name="Mondo S."/>
            <person name="Pangilinan J."/>
            <person name="Riley R."/>
            <person name="LaButti K."/>
            <person name="Andreopoulos B."/>
            <person name="Lipzen A."/>
            <person name="Chen C."/>
            <person name="Yanf M."/>
            <person name="Daum C."/>
            <person name="Ng V."/>
            <person name="Clum A."/>
            <person name="Steindorff A."/>
            <person name="Ohm R."/>
            <person name="Martin F."/>
            <person name="Silar P."/>
            <person name="Natvig D."/>
            <person name="Lalanne C."/>
            <person name="Gautier V."/>
            <person name="Ament-velasquez S.L."/>
            <person name="Kruys A."/>
            <person name="Hutchinson M.I."/>
            <person name="Powell A.J."/>
            <person name="Barry K."/>
            <person name="Miller A.N."/>
            <person name="Grigoriev I.V."/>
            <person name="Debuchy R."/>
            <person name="Gladieux P."/>
            <person name="Thoren M.H."/>
            <person name="Johannesson H."/>
        </authorList>
    </citation>
    <scope>NUCLEOTIDE SEQUENCE</scope>
    <source>
        <strain evidence="3">SMH3391-2</strain>
    </source>
</reference>
<dbReference type="InterPro" id="IPR051781">
    <property type="entry name" value="Metallo-dep_Hydrolase"/>
</dbReference>
<dbReference type="Proteomes" id="UP001174934">
    <property type="component" value="Unassembled WGS sequence"/>
</dbReference>
<dbReference type="PANTHER" id="PTHR43135:SF3">
    <property type="entry name" value="ALPHA-D-RIBOSE 1-METHYLPHOSPHONATE 5-TRIPHOSPHATE DIPHOSPHATASE"/>
    <property type="match status" value="1"/>
</dbReference>
<dbReference type="InterPro" id="IPR011059">
    <property type="entry name" value="Metal-dep_hydrolase_composite"/>
</dbReference>
<evidence type="ECO:0000259" key="2">
    <source>
        <dbReference type="Pfam" id="PF01979"/>
    </source>
</evidence>